<dbReference type="AlphaFoldDB" id="A0A2U3NC07"/>
<accession>A0A2U3NC07</accession>
<feature type="non-terminal residue" evidence="2">
    <location>
        <position position="1"/>
    </location>
</feature>
<evidence type="ECO:0000313" key="2">
    <source>
        <dbReference type="EMBL" id="SPM29030.1"/>
    </source>
</evidence>
<gene>
    <name evidence="2" type="ORF">MTAB308_2521</name>
</gene>
<reference evidence="2 3" key="1">
    <citation type="submission" date="2017-01" db="EMBL/GenBank/DDBJ databases">
        <authorList>
            <consortium name="Urmite Genomes"/>
        </authorList>
    </citation>
    <scope>NUCLEOTIDE SEQUENCE [LARGE SCALE GENOMIC DNA]</scope>
    <source>
        <strain evidence="2 3">AB308</strain>
    </source>
</reference>
<dbReference type="Proteomes" id="UP000241595">
    <property type="component" value="Unassembled WGS sequence"/>
</dbReference>
<feature type="compositionally biased region" description="Pro residues" evidence="1">
    <location>
        <begin position="175"/>
        <end position="185"/>
    </location>
</feature>
<dbReference type="EMBL" id="FTRV01000011">
    <property type="protein sequence ID" value="SPM29030.1"/>
    <property type="molecule type" value="Genomic_DNA"/>
</dbReference>
<proteinExistence type="predicted"/>
<organism evidence="2 3">
    <name type="scientific">Mycobacterium terramassiliense</name>
    <dbReference type="NCBI Taxonomy" id="1841859"/>
    <lineage>
        <taxon>Bacteria</taxon>
        <taxon>Bacillati</taxon>
        <taxon>Actinomycetota</taxon>
        <taxon>Actinomycetes</taxon>
        <taxon>Mycobacteriales</taxon>
        <taxon>Mycobacteriaceae</taxon>
        <taxon>Mycobacterium</taxon>
    </lineage>
</organism>
<name>A0A2U3NC07_9MYCO</name>
<evidence type="ECO:0000313" key="3">
    <source>
        <dbReference type="Proteomes" id="UP000241595"/>
    </source>
</evidence>
<keyword evidence="3" id="KW-1185">Reference proteome</keyword>
<protein>
    <submittedName>
        <fullName evidence="2">Mycobacterium terramassiliense ORFan</fullName>
    </submittedName>
</protein>
<evidence type="ECO:0000256" key="1">
    <source>
        <dbReference type="SAM" id="MobiDB-lite"/>
    </source>
</evidence>
<feature type="region of interest" description="Disordered" evidence="1">
    <location>
        <begin position="166"/>
        <end position="201"/>
    </location>
</feature>
<dbReference type="STRING" id="1841859.GCA_900157385_02517"/>
<sequence length="201" mass="19820">LTNTGALSAGAWASGGSRLDGTARRPADAATASRTCAKAARTVASWALRAGTFAGGSATMLAFGAATPWPTGDGVSASSSTHAQAAAALAAAAAARLALTDRRSAAANRPGFSTRCSVITASPPDTAVALSLAGSPAGSPRSCGMSSRTGQCHRYHEYDTRPIARIAGRHSTRPTPRPPVTPPAPITSAVPSTGSSAAVPG</sequence>